<organism evidence="2 3">
    <name type="scientific">Anoxynatronum buryatiense</name>
    <dbReference type="NCBI Taxonomy" id="489973"/>
    <lineage>
        <taxon>Bacteria</taxon>
        <taxon>Bacillati</taxon>
        <taxon>Bacillota</taxon>
        <taxon>Clostridia</taxon>
        <taxon>Eubacteriales</taxon>
        <taxon>Clostridiaceae</taxon>
        <taxon>Anoxynatronum</taxon>
    </lineage>
</organism>
<feature type="transmembrane region" description="Helical" evidence="1">
    <location>
        <begin position="12"/>
        <end position="35"/>
    </location>
</feature>
<keyword evidence="1" id="KW-0812">Transmembrane</keyword>
<reference evidence="2" key="1">
    <citation type="submission" date="2017-05" db="EMBL/GenBank/DDBJ databases">
        <authorList>
            <person name="Varghese N."/>
            <person name="Submissions S."/>
        </authorList>
    </citation>
    <scope>NUCLEOTIDE SEQUENCE</scope>
    <source>
        <strain evidence="2">Su22</strain>
    </source>
</reference>
<name>A0AA45WT85_9CLOT</name>
<dbReference type="Proteomes" id="UP001158066">
    <property type="component" value="Unassembled WGS sequence"/>
</dbReference>
<keyword evidence="3" id="KW-1185">Reference proteome</keyword>
<proteinExistence type="predicted"/>
<dbReference type="RefSeq" id="WP_283407711.1">
    <property type="nucleotide sequence ID" value="NZ_FXUF01000001.1"/>
</dbReference>
<keyword evidence="1" id="KW-1133">Transmembrane helix</keyword>
<evidence type="ECO:0000256" key="1">
    <source>
        <dbReference type="SAM" id="Phobius"/>
    </source>
</evidence>
<keyword evidence="1" id="KW-0472">Membrane</keyword>
<evidence type="ECO:0000313" key="3">
    <source>
        <dbReference type="Proteomes" id="UP001158066"/>
    </source>
</evidence>
<feature type="transmembrane region" description="Helical" evidence="1">
    <location>
        <begin position="65"/>
        <end position="86"/>
    </location>
</feature>
<protein>
    <submittedName>
        <fullName evidence="2">Uncharacterized protein</fullName>
    </submittedName>
</protein>
<comment type="caution">
    <text evidence="2">The sequence shown here is derived from an EMBL/GenBank/DDBJ whole genome shotgun (WGS) entry which is preliminary data.</text>
</comment>
<dbReference type="AlphaFoldDB" id="A0AA45WT85"/>
<dbReference type="EMBL" id="FXUF01000001">
    <property type="protein sequence ID" value="SMP40336.1"/>
    <property type="molecule type" value="Genomic_DNA"/>
</dbReference>
<evidence type="ECO:0000313" key="2">
    <source>
        <dbReference type="EMBL" id="SMP40336.1"/>
    </source>
</evidence>
<sequence>MLNHISVERRKIVFLTVSILMILAFIMVAVPQVFAEISPEQADEMIHELEEIAHELEHIEEWMRIVAFSGIGIFLVLAGQLILQYLSFKKK</sequence>
<accession>A0AA45WT85</accession>
<gene>
    <name evidence="2" type="ORF">SAMN06296020_101364</name>
</gene>